<feature type="compositionally biased region" description="Polar residues" evidence="4">
    <location>
        <begin position="879"/>
        <end position="888"/>
    </location>
</feature>
<feature type="transmembrane region" description="Helical" evidence="5">
    <location>
        <begin position="191"/>
        <end position="214"/>
    </location>
</feature>
<dbReference type="CDD" id="cd01249">
    <property type="entry name" value="BAR-PH_GRAF_family"/>
    <property type="match status" value="1"/>
</dbReference>
<evidence type="ECO:0000259" key="6">
    <source>
        <dbReference type="PROSITE" id="PS50002"/>
    </source>
</evidence>
<dbReference type="Pfam" id="PF00620">
    <property type="entry name" value="RhoGAP"/>
    <property type="match status" value="1"/>
</dbReference>
<dbReference type="Pfam" id="PF00169">
    <property type="entry name" value="PH"/>
    <property type="match status" value="1"/>
</dbReference>
<dbReference type="InterPro" id="IPR027267">
    <property type="entry name" value="AH/BAR_dom_sf"/>
</dbReference>
<dbReference type="Gene3D" id="1.20.1270.60">
    <property type="entry name" value="Arfaptin homology (AH) domain/BAR domain"/>
    <property type="match status" value="2"/>
</dbReference>
<evidence type="ECO:0000259" key="8">
    <source>
        <dbReference type="PROSITE" id="PS50238"/>
    </source>
</evidence>
<dbReference type="SUPFAM" id="SSF103657">
    <property type="entry name" value="BAR/IMD domain-like"/>
    <property type="match status" value="2"/>
</dbReference>
<dbReference type="FunFam" id="2.30.30.40:FF:000055">
    <property type="entry name" value="rho GTPase-activating protein 26 isoform X1"/>
    <property type="match status" value="1"/>
</dbReference>
<dbReference type="Gene3D" id="2.30.29.30">
    <property type="entry name" value="Pleckstrin-homology domain (PH domain)/Phosphotyrosine-binding domain (PTB)"/>
    <property type="match status" value="1"/>
</dbReference>
<organism evidence="9 10">
    <name type="scientific">Paralvinella palmiformis</name>
    <dbReference type="NCBI Taxonomy" id="53620"/>
    <lineage>
        <taxon>Eukaryota</taxon>
        <taxon>Metazoa</taxon>
        <taxon>Spiralia</taxon>
        <taxon>Lophotrochozoa</taxon>
        <taxon>Annelida</taxon>
        <taxon>Polychaeta</taxon>
        <taxon>Sedentaria</taxon>
        <taxon>Canalipalpata</taxon>
        <taxon>Terebellida</taxon>
        <taxon>Terebelliformia</taxon>
        <taxon>Alvinellidae</taxon>
        <taxon>Paralvinella</taxon>
    </lineage>
</organism>
<dbReference type="Gene3D" id="2.30.30.40">
    <property type="entry name" value="SH3 Domains"/>
    <property type="match status" value="1"/>
</dbReference>
<evidence type="ECO:0000259" key="7">
    <source>
        <dbReference type="PROSITE" id="PS50003"/>
    </source>
</evidence>
<accession>A0AAD9K528</accession>
<proteinExistence type="predicted"/>
<keyword evidence="5" id="KW-1133">Transmembrane helix</keyword>
<dbReference type="PROSITE" id="PS50238">
    <property type="entry name" value="RHOGAP"/>
    <property type="match status" value="1"/>
</dbReference>
<feature type="transmembrane region" description="Helical" evidence="5">
    <location>
        <begin position="111"/>
        <end position="130"/>
    </location>
</feature>
<keyword evidence="1 3" id="KW-0728">SH3 domain</keyword>
<keyword evidence="5" id="KW-0812">Transmembrane</keyword>
<reference evidence="9" key="1">
    <citation type="journal article" date="2023" name="Mol. Biol. Evol.">
        <title>Third-Generation Sequencing Reveals the Adaptive Role of the Epigenome in Three Deep-Sea Polychaetes.</title>
        <authorList>
            <person name="Perez M."/>
            <person name="Aroh O."/>
            <person name="Sun Y."/>
            <person name="Lan Y."/>
            <person name="Juniper S.K."/>
            <person name="Young C.R."/>
            <person name="Angers B."/>
            <person name="Qian P.Y."/>
        </authorList>
    </citation>
    <scope>NUCLEOTIDE SEQUENCE</scope>
    <source>
        <strain evidence="9">P08H-3</strain>
    </source>
</reference>
<dbReference type="AlphaFoldDB" id="A0AAD9K528"/>
<evidence type="ECO:0000256" key="2">
    <source>
        <dbReference type="ARBA" id="ARBA00022468"/>
    </source>
</evidence>
<dbReference type="EMBL" id="JAODUP010000055">
    <property type="protein sequence ID" value="KAK2165093.1"/>
    <property type="molecule type" value="Genomic_DNA"/>
</dbReference>
<feature type="transmembrane region" description="Helical" evidence="5">
    <location>
        <begin position="221"/>
        <end position="240"/>
    </location>
</feature>
<dbReference type="GO" id="GO:0007165">
    <property type="term" value="P:signal transduction"/>
    <property type="evidence" value="ECO:0007669"/>
    <property type="project" value="InterPro"/>
</dbReference>
<evidence type="ECO:0000313" key="9">
    <source>
        <dbReference type="EMBL" id="KAK2165093.1"/>
    </source>
</evidence>
<keyword evidence="10" id="KW-1185">Reference proteome</keyword>
<evidence type="ECO:0000256" key="5">
    <source>
        <dbReference type="SAM" id="Phobius"/>
    </source>
</evidence>
<feature type="compositionally biased region" description="Basic residues" evidence="4">
    <location>
        <begin position="941"/>
        <end position="958"/>
    </location>
</feature>
<dbReference type="InterPro" id="IPR036028">
    <property type="entry name" value="SH3-like_dom_sf"/>
</dbReference>
<dbReference type="SUPFAM" id="SSF48350">
    <property type="entry name" value="GTPase activation domain, GAP"/>
    <property type="match status" value="1"/>
</dbReference>
<dbReference type="InterPro" id="IPR001849">
    <property type="entry name" value="PH_domain"/>
</dbReference>
<dbReference type="InterPro" id="IPR001452">
    <property type="entry name" value="SH3_domain"/>
</dbReference>
<feature type="region of interest" description="Disordered" evidence="4">
    <location>
        <begin position="732"/>
        <end position="755"/>
    </location>
</feature>
<dbReference type="InterPro" id="IPR008936">
    <property type="entry name" value="Rho_GTPase_activation_prot"/>
</dbReference>
<dbReference type="Proteomes" id="UP001208570">
    <property type="component" value="Unassembled WGS sequence"/>
</dbReference>
<dbReference type="FunFam" id="1.10.555.10:FF:000006">
    <property type="entry name" value="Rho GTPase activating protein 26"/>
    <property type="match status" value="1"/>
</dbReference>
<dbReference type="PANTHER" id="PTHR12552">
    <property type="entry name" value="OLIGOPHRENIN 1"/>
    <property type="match status" value="1"/>
</dbReference>
<dbReference type="InterPro" id="IPR004148">
    <property type="entry name" value="BAR_dom"/>
</dbReference>
<sequence length="1012" mass="112986">MGLQPLEFSECLTDSPYFREKLHTHEKELERTSKAIKALITECKDVLNATRALSKAQKNFSQSLTNFKFDCIDNDQTEEEKVIECSLQEFGRLLSTVEDERDKLAGMIQSINALLAGMIQSINALLAGMIQSINALLAGMIQSINALLAGMIQSINALLAGMIQSINALLAGMIQSINALLAGMIQSINALLAGMIQSINALLAGMIQSINALLAGMIQSINALLAGMIQSINALLAGMIQSINSLPLDQAVKNIIQPLETFRKEQLGAAKEGKKRFEKETNRYCQALERYLNLNAKTSEGLLQDADHTLVMERKHFVEESMKYVLKLQEVQERKKFEFVEILLSFVYRWLTFYHTGHEVFIDFKPYLEELQLNIQRCRANFDTTREEAEVLMKKMLSVRGPQKCELVPLNKTCTREGYLYIKEKKALSTAWTKHYCMYQKENKILTVIPYSQVSGKGITTEAMLVTSCTRRASDTIDKRFCFDITVQDRPQVVTLQALSEDDRRLWLDAMDGKEPIYQQPQSNSDMGGLLDDIGYNFIKKCTEELEERGLDEQGLYRVVGVGSKVNKLTTMGLDRRKCDKLDLRNEAEWETKTVTSAIKNYFRTLPEPLMTFRLHVQFVNAAKHESKTLRINEVHELVHQLPEENFNILELLIEHLKKVSAKSDVNLMTVGNLAVCFGPTLMRAKEETLASIMDIKWCNLVVEILIENYDKIFKTAPQFADLENTRVLSTAGTSVTPDQSSSSPTAHNVQPDSGTLTNIGNHCFHGSAVSTASHMNAAPHHLQNYQYQSPSMTSSMTSSGSLVSSMNNSSMGSPQVYANQMDSANANSPMSRSYDGGLTYAQYKNQLRPKGGFYSQYSGDHPSSTSSSTESLNSKCSVSSNNTSQPSDVPRRPLSTNKGHVAQAINRFSQPVTHVSNAHNINREDTGTSSTGSISAVPGGHHHHHHHHHHTSKGKRVRTLYSCEAENETELSFEPNEIIINVRESREPGWLEGTLNGKTGLIPANYVENIN</sequence>
<gene>
    <name evidence="9" type="ORF">LSH36_55g09028</name>
</gene>
<evidence type="ECO:0000256" key="1">
    <source>
        <dbReference type="ARBA" id="ARBA00022443"/>
    </source>
</evidence>
<feature type="compositionally biased region" description="Low complexity" evidence="4">
    <location>
        <begin position="858"/>
        <end position="878"/>
    </location>
</feature>
<feature type="domain" description="Rho-GAP" evidence="8">
    <location>
        <begin position="529"/>
        <end position="714"/>
    </location>
</feature>
<dbReference type="GO" id="GO:0005096">
    <property type="term" value="F:GTPase activator activity"/>
    <property type="evidence" value="ECO:0007669"/>
    <property type="project" value="UniProtKB-KW"/>
</dbReference>
<dbReference type="GO" id="GO:0005737">
    <property type="term" value="C:cytoplasm"/>
    <property type="evidence" value="ECO:0007669"/>
    <property type="project" value="InterPro"/>
</dbReference>
<evidence type="ECO:0000256" key="3">
    <source>
        <dbReference type="PROSITE-ProRule" id="PRU00192"/>
    </source>
</evidence>
<feature type="transmembrane region" description="Helical" evidence="5">
    <location>
        <begin position="136"/>
        <end position="159"/>
    </location>
</feature>
<dbReference type="Gene3D" id="1.10.555.10">
    <property type="entry name" value="Rho GTPase activation protein"/>
    <property type="match status" value="1"/>
</dbReference>
<dbReference type="Pfam" id="PF16746">
    <property type="entry name" value="BAR_3"/>
    <property type="match status" value="2"/>
</dbReference>
<feature type="region of interest" description="Disordered" evidence="4">
    <location>
        <begin position="791"/>
        <end position="817"/>
    </location>
</feature>
<dbReference type="CDD" id="cd11882">
    <property type="entry name" value="SH3_GRAF-like"/>
    <property type="match status" value="1"/>
</dbReference>
<dbReference type="SMART" id="SM00324">
    <property type="entry name" value="RhoGAP"/>
    <property type="match status" value="1"/>
</dbReference>
<dbReference type="SUPFAM" id="SSF50044">
    <property type="entry name" value="SH3-domain"/>
    <property type="match status" value="1"/>
</dbReference>
<protein>
    <recommendedName>
        <fullName evidence="11">Rho GTPase-activating protein 26</fullName>
    </recommendedName>
</protein>
<dbReference type="InterPro" id="IPR047234">
    <property type="entry name" value="GRAF_fam"/>
</dbReference>
<dbReference type="Pfam" id="PF14604">
    <property type="entry name" value="SH3_9"/>
    <property type="match status" value="1"/>
</dbReference>
<feature type="region of interest" description="Disordered" evidence="4">
    <location>
        <begin position="922"/>
        <end position="958"/>
    </location>
</feature>
<keyword evidence="5" id="KW-0472">Membrane</keyword>
<feature type="compositionally biased region" description="Low complexity" evidence="4">
    <location>
        <begin position="791"/>
        <end position="815"/>
    </location>
</feature>
<evidence type="ECO:0000256" key="4">
    <source>
        <dbReference type="SAM" id="MobiDB-lite"/>
    </source>
</evidence>
<name>A0AAD9K528_9ANNE</name>
<feature type="domain" description="SH3" evidence="6">
    <location>
        <begin position="953"/>
        <end position="1012"/>
    </location>
</feature>
<dbReference type="InterPro" id="IPR011993">
    <property type="entry name" value="PH-like_dom_sf"/>
</dbReference>
<feature type="region of interest" description="Disordered" evidence="4">
    <location>
        <begin position="852"/>
        <end position="896"/>
    </location>
</feature>
<dbReference type="InterPro" id="IPR047225">
    <property type="entry name" value="PH_GRAF"/>
</dbReference>
<feature type="domain" description="PH" evidence="7">
    <location>
        <begin position="413"/>
        <end position="516"/>
    </location>
</feature>
<dbReference type="PROSITE" id="PS50002">
    <property type="entry name" value="SH3"/>
    <property type="match status" value="1"/>
</dbReference>
<dbReference type="PANTHER" id="PTHR12552:SF1">
    <property type="entry name" value="RHO GTPASE-ACTIVATING PROTEIN GRAF"/>
    <property type="match status" value="1"/>
</dbReference>
<keyword evidence="2" id="KW-0343">GTPase activation</keyword>
<evidence type="ECO:0008006" key="11">
    <source>
        <dbReference type="Google" id="ProtNLM"/>
    </source>
</evidence>
<evidence type="ECO:0000313" key="10">
    <source>
        <dbReference type="Proteomes" id="UP001208570"/>
    </source>
</evidence>
<comment type="caution">
    <text evidence="9">The sequence shown here is derived from an EMBL/GenBank/DDBJ whole genome shotgun (WGS) entry which is preliminary data.</text>
</comment>
<dbReference type="SMART" id="SM00326">
    <property type="entry name" value="SH3"/>
    <property type="match status" value="1"/>
</dbReference>
<dbReference type="SMART" id="SM00233">
    <property type="entry name" value="PH"/>
    <property type="match status" value="1"/>
</dbReference>
<dbReference type="InterPro" id="IPR000198">
    <property type="entry name" value="RhoGAP_dom"/>
</dbReference>
<dbReference type="SUPFAM" id="SSF50729">
    <property type="entry name" value="PH domain-like"/>
    <property type="match status" value="1"/>
</dbReference>
<dbReference type="PROSITE" id="PS50003">
    <property type="entry name" value="PH_DOMAIN"/>
    <property type="match status" value="1"/>
</dbReference>